<protein>
    <submittedName>
        <fullName evidence="2">DUF2254 domain-containing protein</fullName>
    </submittedName>
</protein>
<dbReference type="InterPro" id="IPR018723">
    <property type="entry name" value="DUF2254_membrane"/>
</dbReference>
<feature type="transmembrane region" description="Helical" evidence="1">
    <location>
        <begin position="60"/>
        <end position="86"/>
    </location>
</feature>
<sequence length="430" mass="50083">MKNKIWLNTRDSFWFLPAVYIVCSIIAVLIIVVIDKNIVNQFEDSIPPILLTEKAIAIELYSSLVTAILTMTTISFSVIMVVLTTYSTQFSPRTLQDFMRSQTTSHVLGVYCFGFVFALLNLIIVGKENLFIGPIAMTLIAIIELAFFVYFIHHSARWIQVNNLITWIEKDGIKIIENNKKRSNFHVVEEMKEVQLNNYMEQEAYFLNGKKSGYVQDIEWNNLVKWAKKNDAVLKMKIQVGDFVQENLSLLKLYSKNKMDNLDELREYILIGNERTDLQDIEFTIQKLVEIALRAISPAINDPHTAINAMYRIGSILVEIAKIDNRGKYIIDDKNELRVIKTIKTFPNYLFKSFYQIRHYGKNDLSIIYSIMEVLRNVAIASNKEIKNEIWNFHSYILEVINWEDLSDLERDYLQSIYEELETCCCNQQI</sequence>
<feature type="transmembrane region" description="Helical" evidence="1">
    <location>
        <begin position="107"/>
        <end position="125"/>
    </location>
</feature>
<dbReference type="Pfam" id="PF10011">
    <property type="entry name" value="DUF2254"/>
    <property type="match status" value="1"/>
</dbReference>
<evidence type="ECO:0000313" key="2">
    <source>
        <dbReference type="EMBL" id="MFC4404637.1"/>
    </source>
</evidence>
<keyword evidence="1" id="KW-0472">Membrane</keyword>
<reference evidence="3" key="1">
    <citation type="journal article" date="2019" name="Int. J. Syst. Evol. Microbiol.">
        <title>The Global Catalogue of Microorganisms (GCM) 10K type strain sequencing project: providing services to taxonomists for standard genome sequencing and annotation.</title>
        <authorList>
            <consortium name="The Broad Institute Genomics Platform"/>
            <consortium name="The Broad Institute Genome Sequencing Center for Infectious Disease"/>
            <person name="Wu L."/>
            <person name="Ma J."/>
        </authorList>
    </citation>
    <scope>NUCLEOTIDE SEQUENCE [LARGE SCALE GENOMIC DNA]</scope>
    <source>
        <strain evidence="3">CCUG 37865</strain>
    </source>
</reference>
<gene>
    <name evidence="2" type="ORF">ACFOY7_16335</name>
</gene>
<keyword evidence="3" id="KW-1185">Reference proteome</keyword>
<dbReference type="EMBL" id="JBHSDT010000008">
    <property type="protein sequence ID" value="MFC4404637.1"/>
    <property type="molecule type" value="Genomic_DNA"/>
</dbReference>
<proteinExistence type="predicted"/>
<evidence type="ECO:0000256" key="1">
    <source>
        <dbReference type="SAM" id="Phobius"/>
    </source>
</evidence>
<dbReference type="Proteomes" id="UP001595882">
    <property type="component" value="Unassembled WGS sequence"/>
</dbReference>
<evidence type="ECO:0000313" key="3">
    <source>
        <dbReference type="Proteomes" id="UP001595882"/>
    </source>
</evidence>
<feature type="transmembrane region" description="Helical" evidence="1">
    <location>
        <begin position="131"/>
        <end position="152"/>
    </location>
</feature>
<organism evidence="2 3">
    <name type="scientific">Gracilibacillus xinjiangensis</name>
    <dbReference type="NCBI Taxonomy" id="1193282"/>
    <lineage>
        <taxon>Bacteria</taxon>
        <taxon>Bacillati</taxon>
        <taxon>Bacillota</taxon>
        <taxon>Bacilli</taxon>
        <taxon>Bacillales</taxon>
        <taxon>Bacillaceae</taxon>
        <taxon>Gracilibacillus</taxon>
    </lineage>
</organism>
<accession>A0ABV8WXN4</accession>
<keyword evidence="1" id="KW-0812">Transmembrane</keyword>
<name>A0ABV8WXN4_9BACI</name>
<comment type="caution">
    <text evidence="2">The sequence shown here is derived from an EMBL/GenBank/DDBJ whole genome shotgun (WGS) entry which is preliminary data.</text>
</comment>
<feature type="transmembrane region" description="Helical" evidence="1">
    <location>
        <begin position="12"/>
        <end position="34"/>
    </location>
</feature>
<keyword evidence="1" id="KW-1133">Transmembrane helix</keyword>
<dbReference type="RefSeq" id="WP_390253482.1">
    <property type="nucleotide sequence ID" value="NZ_JBHSDT010000008.1"/>
</dbReference>